<feature type="chain" id="PRO_5047295861" evidence="1">
    <location>
        <begin position="26"/>
        <end position="305"/>
    </location>
</feature>
<sequence length="305" mass="35428">MKRNNWIKAICMVCLLWSISTPADAQELNARITINHSQISTTRTSVFEALEKNLTRFMNERQWTGMKYQPAERINCTFSITISEYKEDENLFTAQMQVQSTRPVFNSTYTTTVFSMKDSKFNFNFQEFDQLNFMPEQMDNNLTAMMAYYAYLIIGMDMDTMAPLGGTEVLRLAENVVNGAQNLGFEGWKAYDDNRNRFAIINDYLDGGMEPFRQMQYQYYRNGLDIMADQVDQGRAAITEALTLLQKAHENKALSQLPQIFTDYKRDEIVNIYSKKGTSEEKQKVYDIVFGINASQSNYWDKIKQ</sequence>
<comment type="caution">
    <text evidence="2">The sequence shown here is derived from an EMBL/GenBank/DDBJ whole genome shotgun (WGS) entry which is preliminary data.</text>
</comment>
<dbReference type="InterPro" id="IPR032274">
    <property type="entry name" value="DUF4835"/>
</dbReference>
<evidence type="ECO:0000313" key="2">
    <source>
        <dbReference type="EMBL" id="MDM8145321.1"/>
    </source>
</evidence>
<dbReference type="EMBL" id="JAUDCF010000008">
    <property type="protein sequence ID" value="MDM8145321.1"/>
    <property type="molecule type" value="Genomic_DNA"/>
</dbReference>
<organism evidence="2 3">
    <name type="scientific">Bacteroides eggerthii</name>
    <dbReference type="NCBI Taxonomy" id="28111"/>
    <lineage>
        <taxon>Bacteria</taxon>
        <taxon>Pseudomonadati</taxon>
        <taxon>Bacteroidota</taxon>
        <taxon>Bacteroidia</taxon>
        <taxon>Bacteroidales</taxon>
        <taxon>Bacteroidaceae</taxon>
        <taxon>Bacteroides</taxon>
    </lineage>
</organism>
<accession>A0ABT7U480</accession>
<feature type="signal peptide" evidence="1">
    <location>
        <begin position="1"/>
        <end position="25"/>
    </location>
</feature>
<dbReference type="Pfam" id="PF16119">
    <property type="entry name" value="DUF4835"/>
    <property type="match status" value="1"/>
</dbReference>
<keyword evidence="1" id="KW-0732">Signal</keyword>
<dbReference type="Proteomes" id="UP001228403">
    <property type="component" value="Unassembled WGS sequence"/>
</dbReference>
<gene>
    <name evidence="2" type="ORF">QUW02_05170</name>
</gene>
<evidence type="ECO:0000313" key="3">
    <source>
        <dbReference type="Proteomes" id="UP001228403"/>
    </source>
</evidence>
<keyword evidence="3" id="KW-1185">Reference proteome</keyword>
<evidence type="ECO:0000256" key="1">
    <source>
        <dbReference type="SAM" id="SignalP"/>
    </source>
</evidence>
<name>A0ABT7U480_9BACE</name>
<proteinExistence type="predicted"/>
<protein>
    <submittedName>
        <fullName evidence="2">DUF4835 family protein</fullName>
    </submittedName>
</protein>
<reference evidence="3" key="1">
    <citation type="submission" date="2023-07" db="EMBL/GenBank/DDBJ databases">
        <title>Identification and characterization of horizontal gene transfer across gut microbiota members of farm animals based on homology search.</title>
        <authorList>
            <person name="Schwarzerova J."/>
            <person name="Nykrynova M."/>
            <person name="Jureckova K."/>
            <person name="Cejkova D."/>
            <person name="Rychlik I."/>
        </authorList>
    </citation>
    <scope>NUCLEOTIDE SEQUENCE [LARGE SCALE GENOMIC DNA]</scope>
    <source>
        <strain evidence="3">ET4</strain>
    </source>
</reference>